<comment type="caution">
    <text evidence="1">The sequence shown here is derived from an EMBL/GenBank/DDBJ whole genome shotgun (WGS) entry which is preliminary data.</text>
</comment>
<dbReference type="PANTHER" id="PTHR37176:SF1">
    <property type="entry name" value="PROTEIN DOUBLE-STRAND BREAK FORMATION"/>
    <property type="match status" value="1"/>
</dbReference>
<organism evidence="1 2">
    <name type="scientific">Tripterygium wilfordii</name>
    <name type="common">Thunder God vine</name>
    <dbReference type="NCBI Taxonomy" id="458696"/>
    <lineage>
        <taxon>Eukaryota</taxon>
        <taxon>Viridiplantae</taxon>
        <taxon>Streptophyta</taxon>
        <taxon>Embryophyta</taxon>
        <taxon>Tracheophyta</taxon>
        <taxon>Spermatophyta</taxon>
        <taxon>Magnoliopsida</taxon>
        <taxon>eudicotyledons</taxon>
        <taxon>Gunneridae</taxon>
        <taxon>Pentapetalae</taxon>
        <taxon>rosids</taxon>
        <taxon>fabids</taxon>
        <taxon>Celastrales</taxon>
        <taxon>Celastraceae</taxon>
        <taxon>Tripterygium</taxon>
    </lineage>
</organism>
<reference evidence="1 2" key="1">
    <citation type="journal article" date="2020" name="Nat. Commun.">
        <title>Genome of Tripterygium wilfordii and identification of cytochrome P450 involved in triptolide biosynthesis.</title>
        <authorList>
            <person name="Tu L."/>
            <person name="Su P."/>
            <person name="Zhang Z."/>
            <person name="Gao L."/>
            <person name="Wang J."/>
            <person name="Hu T."/>
            <person name="Zhou J."/>
            <person name="Zhang Y."/>
            <person name="Zhao Y."/>
            <person name="Liu Y."/>
            <person name="Song Y."/>
            <person name="Tong Y."/>
            <person name="Lu Y."/>
            <person name="Yang J."/>
            <person name="Xu C."/>
            <person name="Jia M."/>
            <person name="Peters R.J."/>
            <person name="Huang L."/>
            <person name="Gao W."/>
        </authorList>
    </citation>
    <scope>NUCLEOTIDE SEQUENCE [LARGE SCALE GENOMIC DNA]</scope>
    <source>
        <strain evidence="2">cv. XIE 37</strain>
        <tissue evidence="1">Leaf</tissue>
    </source>
</reference>
<evidence type="ECO:0000313" key="1">
    <source>
        <dbReference type="EMBL" id="KAF5751332.1"/>
    </source>
</evidence>
<dbReference type="InterPro" id="IPR044969">
    <property type="entry name" value="DFO"/>
</dbReference>
<dbReference type="PANTHER" id="PTHR37176">
    <property type="entry name" value="F10K1.23"/>
    <property type="match status" value="1"/>
</dbReference>
<keyword evidence="2" id="KW-1185">Reference proteome</keyword>
<dbReference type="Proteomes" id="UP000593562">
    <property type="component" value="Unassembled WGS sequence"/>
</dbReference>
<proteinExistence type="predicted"/>
<gene>
    <name evidence="1" type="ORF">HS088_TW02G00345</name>
</gene>
<protein>
    <submittedName>
        <fullName evidence="1">Uncharacterized protein</fullName>
    </submittedName>
</protein>
<accession>A0A7J7DY70</accession>
<dbReference type="FunCoup" id="A0A7J7DY70">
    <property type="interactions" value="2"/>
</dbReference>
<dbReference type="OrthoDB" id="1925581at2759"/>
<dbReference type="GO" id="GO:0042138">
    <property type="term" value="P:meiotic DNA double-strand break formation"/>
    <property type="evidence" value="ECO:0007669"/>
    <property type="project" value="InterPro"/>
</dbReference>
<dbReference type="EMBL" id="JAAARO010000002">
    <property type="protein sequence ID" value="KAF5751332.1"/>
    <property type="molecule type" value="Genomic_DNA"/>
</dbReference>
<name>A0A7J7DY70_TRIWF</name>
<sequence>MSTTKVSPHISLFRSHINNRRFDDQTLRILELVLVFKDVESLTEARKELRDFLRSESLNAIREIKSKTVEQKLLILEFYVRAFALLGDIESCLAWRYEALNLRELNSTTHQWLQVSYMEWLNFAEHSLDNGFHTIARKACENALSSIEKNDSADLKKDEFSQLVEVSKKVKRLKDYASTLAASHSVEAQTAKYLRKKTIEKSRSCPSPCKETKCIASNLFRYGIKKRNERKFHELQSIQRISNGSDSIHSEGQYQSFSC</sequence>
<dbReference type="AlphaFoldDB" id="A0A7J7DY70"/>
<dbReference type="InParanoid" id="A0A7J7DY70"/>
<evidence type="ECO:0000313" key="2">
    <source>
        <dbReference type="Proteomes" id="UP000593562"/>
    </source>
</evidence>